<sequence>MKNRHLVLAAAVGVAVLSLAACKKDAATDAAKPATTQAAPAESADQFIARVNAEYKAMYPEMTSAQWLSSTYINDDSARVAAKANERWLTVLNGWIEQANKYEGQPMSADTKRAISLLKLMTSMPAPRDPQKLAELAGIATKLEGDYGAGTYCVGEGDKQNCRQLGDLEKVLATSRDYDKQLDAWQGWQSTAVPSRANYQRFVELVNEGARELGYTDAGQMWRSGYDMPAEEVGPETDRLWGQLKPLYEQLHCYTRAKLDKEYGKDKAEVGGGMIAAHLTGNMWQQDWSNLWDMTAPYPNAGSLDITAALEKQYQTNLSGALAKAGGSDPASRFKAQREAELATAKQMTERAQDFYVSLGMPRLPDSYWQNTQFIKPLDRNVVCHASAWDMNMGGDGKDVGPDVRTKMCITPNEENFTTIYHELGHIYYDLAYNPLPPLFQGGANDGFHEAIGDTIVLAMTPKYLNSIGLVDAQQESREATINAQMRMAMSGVSFLPFGLMIDRWRWGVFDGSIKPDQYNQKWWELKAQYQGVAPATARGEEFFDAGAKYHVPGNTPYLRYFLARVLQYQFYKGLCDASGYTGPLNECSFYGNKEAGQKFWAMLSKGASQPWQATLKELTGTEKLDAAPMLEYFSPLQEWLKQQNEGQMCGWQAAAPAPTAAPAAAPTQPSAP</sequence>
<feature type="binding site" evidence="9">
    <location>
        <position position="426"/>
    </location>
    <ligand>
        <name>Zn(2+)</name>
        <dbReference type="ChEBI" id="CHEBI:29105"/>
        <label>2</label>
        <note>catalytic</note>
    </ligand>
</feature>
<evidence type="ECO:0000256" key="8">
    <source>
        <dbReference type="PIRSR" id="PIRSR601548-4"/>
    </source>
</evidence>
<dbReference type="AlphaFoldDB" id="A0A0R0C2P6"/>
<keyword evidence="12" id="KW-1185">Reference proteome</keyword>
<feature type="chain" id="PRO_5006393441" evidence="10">
    <location>
        <begin position="21"/>
        <end position="673"/>
    </location>
</feature>
<evidence type="ECO:0000256" key="6">
    <source>
        <dbReference type="PIRSR" id="PIRSR601548-2"/>
    </source>
</evidence>
<evidence type="ECO:0000313" key="11">
    <source>
        <dbReference type="EMBL" id="KRG64025.1"/>
    </source>
</evidence>
<feature type="binding site" evidence="7">
    <location>
        <position position="426"/>
    </location>
    <ligand>
        <name>Zn(2+)</name>
        <dbReference type="ChEBI" id="CHEBI:29105"/>
        <label>1</label>
        <note>catalytic</note>
    </ligand>
</feature>
<dbReference type="GO" id="GO:0006508">
    <property type="term" value="P:proteolysis"/>
    <property type="evidence" value="ECO:0007669"/>
    <property type="project" value="InterPro"/>
</dbReference>
<dbReference type="PATRIC" id="fig|405446.3.peg.3275"/>
<feature type="active site" description="Proton donor 1" evidence="4">
    <location>
        <position position="551"/>
    </location>
</feature>
<comment type="caution">
    <text evidence="11">The sequence shown here is derived from an EMBL/GenBank/DDBJ whole genome shotgun (WGS) entry which is preliminary data.</text>
</comment>
<feature type="binding site" evidence="6">
    <location>
        <position position="226"/>
    </location>
    <ligand>
        <name>chloride</name>
        <dbReference type="ChEBI" id="CHEBI:17996"/>
        <label>1</label>
    </ligand>
</feature>
<dbReference type="RefSeq" id="WP_057630092.1">
    <property type="nucleotide sequence ID" value="NZ_LDJJ01000068.1"/>
</dbReference>
<evidence type="ECO:0000256" key="7">
    <source>
        <dbReference type="PIRSR" id="PIRSR601548-3"/>
    </source>
</evidence>
<dbReference type="GO" id="GO:0016020">
    <property type="term" value="C:membrane"/>
    <property type="evidence" value="ECO:0007669"/>
    <property type="project" value="InterPro"/>
</dbReference>
<dbReference type="Pfam" id="PF01401">
    <property type="entry name" value="Peptidase_M2"/>
    <property type="match status" value="1"/>
</dbReference>
<reference evidence="11 12" key="1">
    <citation type="submission" date="2015-05" db="EMBL/GenBank/DDBJ databases">
        <title>Genome sequencing and analysis of members of genus Stenotrophomonas.</title>
        <authorList>
            <person name="Patil P.P."/>
            <person name="Midha S."/>
            <person name="Patil P.B."/>
        </authorList>
    </citation>
    <scope>NUCLEOTIDE SEQUENCE [LARGE SCALE GENOMIC DNA]</scope>
    <source>
        <strain evidence="11 12">DSM 18941</strain>
    </source>
</reference>
<keyword evidence="3" id="KW-0325">Glycoprotein</keyword>
<accession>A0A0R0C2P6</accession>
<dbReference type="PROSITE" id="PS51257">
    <property type="entry name" value="PROKAR_LIPOPROTEIN"/>
    <property type="match status" value="1"/>
</dbReference>
<keyword evidence="1 10" id="KW-0732">Signal</keyword>
<keyword evidence="7" id="KW-0862">Zinc</keyword>
<gene>
    <name evidence="11" type="ORF">ABB27_16935</name>
</gene>
<dbReference type="GO" id="GO:0008241">
    <property type="term" value="F:peptidyl-dipeptidase activity"/>
    <property type="evidence" value="ECO:0007669"/>
    <property type="project" value="InterPro"/>
</dbReference>
<evidence type="ECO:0000256" key="9">
    <source>
        <dbReference type="PIRSR" id="PIRSR601548-8"/>
    </source>
</evidence>
<dbReference type="Gene3D" id="1.10.1370.30">
    <property type="match status" value="1"/>
</dbReference>
<feature type="binding site" evidence="6">
    <location>
        <position position="560"/>
    </location>
    <ligand>
        <name>chloride</name>
        <dbReference type="ChEBI" id="CHEBI:17996"/>
        <label>1</label>
    </ligand>
</feature>
<dbReference type="InterPro" id="IPR001548">
    <property type="entry name" value="Peptidase_M2"/>
</dbReference>
<feature type="active site" description="Proton acceptor 1" evidence="4">
    <location>
        <position position="423"/>
    </location>
</feature>
<feature type="disulfide bond" evidence="8">
    <location>
        <begin position="153"/>
        <end position="162"/>
    </location>
</feature>
<keyword evidence="2 8" id="KW-1015">Disulfide bond</keyword>
<evidence type="ECO:0000256" key="5">
    <source>
        <dbReference type="PIRSR" id="PIRSR601548-11"/>
    </source>
</evidence>
<evidence type="ECO:0000256" key="4">
    <source>
        <dbReference type="PIRSR" id="PIRSR601548-1"/>
    </source>
</evidence>
<dbReference type="PANTHER" id="PTHR10514:SF27">
    <property type="entry name" value="ANGIOTENSIN-CONVERTING ENZYME"/>
    <property type="match status" value="1"/>
</dbReference>
<evidence type="ECO:0000313" key="12">
    <source>
        <dbReference type="Proteomes" id="UP000051863"/>
    </source>
</evidence>
<feature type="active site" description="Proton acceptor 2" evidence="5">
    <location>
        <position position="423"/>
    </location>
</feature>
<evidence type="ECO:0000256" key="10">
    <source>
        <dbReference type="SAM" id="SignalP"/>
    </source>
</evidence>
<protein>
    <submittedName>
        <fullName evidence="11">Peptidase M20</fullName>
    </submittedName>
</protein>
<dbReference type="OrthoDB" id="5241329at2"/>
<feature type="disulfide bond" evidence="8">
    <location>
        <begin position="576"/>
        <end position="588"/>
    </location>
</feature>
<feature type="binding site" evidence="7">
    <location>
        <position position="422"/>
    </location>
    <ligand>
        <name>Zn(2+)</name>
        <dbReference type="ChEBI" id="CHEBI:29105"/>
        <label>1</label>
        <note>catalytic</note>
    </ligand>
</feature>
<keyword evidence="7" id="KW-0479">Metal-binding</keyword>
<dbReference type="EMBL" id="LDJJ01000068">
    <property type="protein sequence ID" value="KRG64025.1"/>
    <property type="molecule type" value="Genomic_DNA"/>
</dbReference>
<evidence type="ECO:0000256" key="1">
    <source>
        <dbReference type="ARBA" id="ARBA00022729"/>
    </source>
</evidence>
<feature type="binding site" evidence="9">
    <location>
        <position position="422"/>
    </location>
    <ligand>
        <name>Zn(2+)</name>
        <dbReference type="ChEBI" id="CHEBI:29105"/>
        <label>2</label>
        <note>catalytic</note>
    </ligand>
</feature>
<dbReference type="PROSITE" id="PS52011">
    <property type="entry name" value="PEPTIDASE_M2"/>
    <property type="match status" value="1"/>
</dbReference>
<dbReference type="SUPFAM" id="SSF55486">
    <property type="entry name" value="Metalloproteases ('zincins'), catalytic domain"/>
    <property type="match status" value="1"/>
</dbReference>
<feature type="active site" description="Proton donor 2" evidence="5">
    <location>
        <position position="551"/>
    </location>
</feature>
<evidence type="ECO:0000256" key="3">
    <source>
        <dbReference type="ARBA" id="ARBA00023180"/>
    </source>
</evidence>
<feature type="binding site" evidence="7">
    <location>
        <position position="450"/>
    </location>
    <ligand>
        <name>Zn(2+)</name>
        <dbReference type="ChEBI" id="CHEBI:29105"/>
        <label>1</label>
        <note>catalytic</note>
    </ligand>
</feature>
<dbReference type="Proteomes" id="UP000051863">
    <property type="component" value="Unassembled WGS sequence"/>
</dbReference>
<evidence type="ECO:0000256" key="2">
    <source>
        <dbReference type="ARBA" id="ARBA00023157"/>
    </source>
</evidence>
<dbReference type="PANTHER" id="PTHR10514">
    <property type="entry name" value="ANGIOTENSIN-CONVERTING ENZYME"/>
    <property type="match status" value="1"/>
</dbReference>
<organism evidence="11 12">
    <name type="scientific">Stenotrophomonas terrae</name>
    <dbReference type="NCBI Taxonomy" id="405446"/>
    <lineage>
        <taxon>Bacteria</taxon>
        <taxon>Pseudomonadati</taxon>
        <taxon>Pseudomonadota</taxon>
        <taxon>Gammaproteobacteria</taxon>
        <taxon>Lysobacterales</taxon>
        <taxon>Lysobacteraceae</taxon>
        <taxon>Stenotrophomonas</taxon>
    </lineage>
</organism>
<feature type="binding site" evidence="9">
    <location>
        <position position="450"/>
    </location>
    <ligand>
        <name>Zn(2+)</name>
        <dbReference type="ChEBI" id="CHEBI:29105"/>
        <label>2</label>
        <note>catalytic</note>
    </ligand>
</feature>
<name>A0A0R0C2P6_9GAMM</name>
<feature type="disulfide bond" evidence="8">
    <location>
        <begin position="384"/>
        <end position="409"/>
    </location>
</feature>
<dbReference type="CDD" id="cd06461">
    <property type="entry name" value="M2_ACE"/>
    <property type="match status" value="1"/>
</dbReference>
<dbReference type="GO" id="GO:0008237">
    <property type="term" value="F:metallopeptidase activity"/>
    <property type="evidence" value="ECO:0007669"/>
    <property type="project" value="InterPro"/>
</dbReference>
<proteinExistence type="predicted"/>
<feature type="signal peptide" evidence="10">
    <location>
        <begin position="1"/>
        <end position="20"/>
    </location>
</feature>